<dbReference type="SUPFAM" id="SSF53098">
    <property type="entry name" value="Ribonuclease H-like"/>
    <property type="match status" value="1"/>
</dbReference>
<dbReference type="GO" id="GO:0003964">
    <property type="term" value="F:RNA-directed DNA polymerase activity"/>
    <property type="evidence" value="ECO:0007669"/>
    <property type="project" value="UniProtKB-KW"/>
</dbReference>
<dbReference type="PROSITE" id="PS00141">
    <property type="entry name" value="ASP_PROTEASE"/>
    <property type="match status" value="1"/>
</dbReference>
<dbReference type="InterPro" id="IPR016197">
    <property type="entry name" value="Chromo-like_dom_sf"/>
</dbReference>
<dbReference type="Pfam" id="PF00078">
    <property type="entry name" value="RVT_1"/>
    <property type="match status" value="1"/>
</dbReference>
<dbReference type="Gene3D" id="2.40.70.10">
    <property type="entry name" value="Acid Proteases"/>
    <property type="match status" value="1"/>
</dbReference>
<organism evidence="8 9">
    <name type="scientific">Daucus carota subsp. sativus</name>
    <name type="common">Carrot</name>
    <dbReference type="NCBI Taxonomy" id="79200"/>
    <lineage>
        <taxon>Eukaryota</taxon>
        <taxon>Viridiplantae</taxon>
        <taxon>Streptophyta</taxon>
        <taxon>Embryophyta</taxon>
        <taxon>Tracheophyta</taxon>
        <taxon>Spermatophyta</taxon>
        <taxon>Magnoliopsida</taxon>
        <taxon>eudicotyledons</taxon>
        <taxon>Gunneridae</taxon>
        <taxon>Pentapetalae</taxon>
        <taxon>asterids</taxon>
        <taxon>campanulids</taxon>
        <taxon>Apiales</taxon>
        <taxon>Apiaceae</taxon>
        <taxon>Apioideae</taxon>
        <taxon>Scandiceae</taxon>
        <taxon>Daucinae</taxon>
        <taxon>Daucus</taxon>
        <taxon>Daucus sect. Daucus</taxon>
    </lineage>
</organism>
<evidence type="ECO:0000256" key="5">
    <source>
        <dbReference type="ARBA" id="ARBA00022801"/>
    </source>
</evidence>
<evidence type="ECO:0000313" key="8">
    <source>
        <dbReference type="EMBL" id="WOH05987.1"/>
    </source>
</evidence>
<keyword evidence="4" id="KW-0255">Endonuclease</keyword>
<keyword evidence="2" id="KW-0548">Nucleotidyltransferase</keyword>
<dbReference type="GO" id="GO:0003676">
    <property type="term" value="F:nucleic acid binding"/>
    <property type="evidence" value="ECO:0007669"/>
    <property type="project" value="InterPro"/>
</dbReference>
<dbReference type="Proteomes" id="UP000077755">
    <property type="component" value="Chromosome 6"/>
</dbReference>
<evidence type="ECO:0000256" key="2">
    <source>
        <dbReference type="ARBA" id="ARBA00022695"/>
    </source>
</evidence>
<dbReference type="InterPro" id="IPR036397">
    <property type="entry name" value="RNaseH_sf"/>
</dbReference>
<proteinExistence type="predicted"/>
<protein>
    <recommendedName>
        <fullName evidence="7">Integrase catalytic domain-containing protein</fullName>
    </recommendedName>
</protein>
<dbReference type="SUPFAM" id="SSF56672">
    <property type="entry name" value="DNA/RNA polymerases"/>
    <property type="match status" value="1"/>
</dbReference>
<dbReference type="AlphaFoldDB" id="A0AAF0XF91"/>
<dbReference type="InterPro" id="IPR043502">
    <property type="entry name" value="DNA/RNA_pol_sf"/>
</dbReference>
<dbReference type="InterPro" id="IPR021109">
    <property type="entry name" value="Peptidase_aspartic_dom_sf"/>
</dbReference>
<dbReference type="SUPFAM" id="SSF50630">
    <property type="entry name" value="Acid proteases"/>
    <property type="match status" value="1"/>
</dbReference>
<dbReference type="InterPro" id="IPR001969">
    <property type="entry name" value="Aspartic_peptidase_AS"/>
</dbReference>
<evidence type="ECO:0000256" key="4">
    <source>
        <dbReference type="ARBA" id="ARBA00022759"/>
    </source>
</evidence>
<dbReference type="InterPro" id="IPR000477">
    <property type="entry name" value="RT_dom"/>
</dbReference>
<dbReference type="InterPro" id="IPR032567">
    <property type="entry name" value="RTL1-rel"/>
</dbReference>
<name>A0AAF0XF91_DAUCS</name>
<dbReference type="CDD" id="cd01647">
    <property type="entry name" value="RT_LTR"/>
    <property type="match status" value="1"/>
</dbReference>
<dbReference type="PROSITE" id="PS50994">
    <property type="entry name" value="INTEGRASE"/>
    <property type="match status" value="1"/>
</dbReference>
<reference evidence="8" key="1">
    <citation type="journal article" date="2016" name="Nat. Genet.">
        <title>A high-quality carrot genome assembly provides new insights into carotenoid accumulation and asterid genome evolution.</title>
        <authorList>
            <person name="Iorizzo M."/>
            <person name="Ellison S."/>
            <person name="Senalik D."/>
            <person name="Zeng P."/>
            <person name="Satapoomin P."/>
            <person name="Huang J."/>
            <person name="Bowman M."/>
            <person name="Iovene M."/>
            <person name="Sanseverino W."/>
            <person name="Cavagnaro P."/>
            <person name="Yildiz M."/>
            <person name="Macko-Podgorni A."/>
            <person name="Moranska E."/>
            <person name="Grzebelus E."/>
            <person name="Grzebelus D."/>
            <person name="Ashrafi H."/>
            <person name="Zheng Z."/>
            <person name="Cheng S."/>
            <person name="Spooner D."/>
            <person name="Van Deynze A."/>
            <person name="Simon P."/>
        </authorList>
    </citation>
    <scope>NUCLEOTIDE SEQUENCE</scope>
    <source>
        <tissue evidence="8">Leaf</tissue>
    </source>
</reference>
<dbReference type="InterPro" id="IPR012337">
    <property type="entry name" value="RNaseH-like_sf"/>
</dbReference>
<dbReference type="Gene3D" id="3.30.420.10">
    <property type="entry name" value="Ribonuclease H-like superfamily/Ribonuclease H"/>
    <property type="match status" value="1"/>
</dbReference>
<evidence type="ECO:0000259" key="7">
    <source>
        <dbReference type="PROSITE" id="PS50994"/>
    </source>
</evidence>
<sequence length="652" mass="74896">MAKDCKTPAPASNALRIMGTVPEVNEPPRPRVFDMSVKDAIQDAEVVTGTLNVNSINAKVLIDSGATRSFISQAFVDKLNCPVELLNEVMNVELANQDRISVNRVCPDCEIEILGNKFCADLIPFKLGEFDVILGMDWLSKHSAQIDCKNKKVILISPDNKVITFRGQKQVKKFLTMIQAKRMLRQGCEAYIAYVIDKSQEPLKLENIPVVNEFPDVFPDELPGLPPDREIEFAIDFAPGTEPISKAPYRMAPVEMKELAKQLQELLEKGVIRPSVSPWGAPVLFVKKKDGSMRLCIDYRELNKLTIKNKYPLPRIDDLFDQLKGAEYFSKIDLRSGYHQLKIKSEDIPKTAFRTRYEVQFLGHIVSREGIKRFSLDKLVHMYLKEIVVRHGVPVSIVSDRDPRFNSRFWKNFQECLGTKLNMSTAYHPQTDGQSERTIQTIEDMLRVCAIDFKGNWDEHLPLVEFAYNNTLYGRKCRSPVYWDEVGERKVLGPELVQQTKEVVEIIQKRLVAAQKAVLLKVSPWKGLSRFGKKGKLSPRYVGPFEILRRVGKVAYELALPPQMEHIHSVFHVSMLKKYNPDSKHVIEYEPVELEADLSYVEMPVEILDRKEKVLRNKVVKLVRVLWRNPKVEESTWELESDMREKYPHLFT</sequence>
<dbReference type="PANTHER" id="PTHR15503">
    <property type="entry name" value="LDOC1 RELATED"/>
    <property type="match status" value="1"/>
</dbReference>
<evidence type="ECO:0000256" key="1">
    <source>
        <dbReference type="ARBA" id="ARBA00022679"/>
    </source>
</evidence>
<reference evidence="8" key="2">
    <citation type="submission" date="2022-03" db="EMBL/GenBank/DDBJ databases">
        <title>Draft title - Genomic analysis of global carrot germplasm unveils the trajectory of domestication and the origin of high carotenoid orange carrot.</title>
        <authorList>
            <person name="Iorizzo M."/>
            <person name="Ellison S."/>
            <person name="Senalik D."/>
            <person name="Macko-Podgorni A."/>
            <person name="Grzebelus D."/>
            <person name="Bostan H."/>
            <person name="Rolling W."/>
            <person name="Curaba J."/>
            <person name="Simon P."/>
        </authorList>
    </citation>
    <scope>NUCLEOTIDE SEQUENCE</scope>
    <source>
        <tissue evidence="8">Leaf</tissue>
    </source>
</reference>
<dbReference type="PANTHER" id="PTHR15503:SF45">
    <property type="entry name" value="RNA-DIRECTED DNA POLYMERASE HOMOLOG"/>
    <property type="match status" value="1"/>
</dbReference>
<keyword evidence="1" id="KW-0808">Transferase</keyword>
<dbReference type="Gene3D" id="3.10.10.10">
    <property type="entry name" value="HIV Type 1 Reverse Transcriptase, subunit A, domain 1"/>
    <property type="match status" value="1"/>
</dbReference>
<dbReference type="GO" id="GO:0006508">
    <property type="term" value="P:proteolysis"/>
    <property type="evidence" value="ECO:0007669"/>
    <property type="project" value="InterPro"/>
</dbReference>
<keyword evidence="3" id="KW-0540">Nuclease</keyword>
<accession>A0AAF0XF91</accession>
<dbReference type="CDD" id="cd00303">
    <property type="entry name" value="retropepsin_like"/>
    <property type="match status" value="1"/>
</dbReference>
<keyword evidence="6" id="KW-0695">RNA-directed DNA polymerase</keyword>
<dbReference type="Pfam" id="PF24626">
    <property type="entry name" value="SH3_Tf2-1"/>
    <property type="match status" value="1"/>
</dbReference>
<evidence type="ECO:0000256" key="3">
    <source>
        <dbReference type="ARBA" id="ARBA00022722"/>
    </source>
</evidence>
<dbReference type="InterPro" id="IPR001584">
    <property type="entry name" value="Integrase_cat-core"/>
</dbReference>
<dbReference type="SUPFAM" id="SSF54160">
    <property type="entry name" value="Chromo domain-like"/>
    <property type="match status" value="1"/>
</dbReference>
<evidence type="ECO:0000313" key="9">
    <source>
        <dbReference type="Proteomes" id="UP000077755"/>
    </source>
</evidence>
<dbReference type="GO" id="GO:0004190">
    <property type="term" value="F:aspartic-type endopeptidase activity"/>
    <property type="evidence" value="ECO:0007669"/>
    <property type="project" value="InterPro"/>
</dbReference>
<evidence type="ECO:0000256" key="6">
    <source>
        <dbReference type="ARBA" id="ARBA00022918"/>
    </source>
</evidence>
<keyword evidence="5" id="KW-0378">Hydrolase</keyword>
<dbReference type="EMBL" id="CP093348">
    <property type="protein sequence ID" value="WOH05987.1"/>
    <property type="molecule type" value="Genomic_DNA"/>
</dbReference>
<feature type="domain" description="Integrase catalytic" evidence="7">
    <location>
        <begin position="379"/>
        <end position="488"/>
    </location>
</feature>
<dbReference type="InterPro" id="IPR056924">
    <property type="entry name" value="SH3_Tf2-1"/>
</dbReference>
<dbReference type="GO" id="GO:0015074">
    <property type="term" value="P:DNA integration"/>
    <property type="evidence" value="ECO:0007669"/>
    <property type="project" value="InterPro"/>
</dbReference>
<keyword evidence="9" id="KW-1185">Reference proteome</keyword>
<dbReference type="Pfam" id="PF08284">
    <property type="entry name" value="RVP_2"/>
    <property type="match status" value="1"/>
</dbReference>
<dbReference type="GO" id="GO:0004519">
    <property type="term" value="F:endonuclease activity"/>
    <property type="evidence" value="ECO:0007669"/>
    <property type="project" value="UniProtKB-KW"/>
</dbReference>
<gene>
    <name evidence="8" type="ORF">DCAR_0625410</name>
</gene>